<feature type="region of interest" description="Disordered" evidence="6">
    <location>
        <begin position="499"/>
        <end position="567"/>
    </location>
</feature>
<evidence type="ECO:0000313" key="8">
    <source>
        <dbReference type="EMBL" id="CAJ52000.2"/>
    </source>
</evidence>
<evidence type="ECO:0000313" key="9">
    <source>
        <dbReference type="Proteomes" id="UP000001975"/>
    </source>
</evidence>
<dbReference type="EC" id="5.4.4.2" evidence="3"/>
<organism evidence="8 9">
    <name type="scientific">Haloquadratum walsbyi (strain DSM 16790 / HBSQ001)</name>
    <dbReference type="NCBI Taxonomy" id="362976"/>
    <lineage>
        <taxon>Archaea</taxon>
        <taxon>Methanobacteriati</taxon>
        <taxon>Methanobacteriota</taxon>
        <taxon>Stenosarchaea group</taxon>
        <taxon>Halobacteria</taxon>
        <taxon>Halobacteriales</taxon>
        <taxon>Haloferacaceae</taxon>
        <taxon>Haloquadratum</taxon>
    </lineage>
</organism>
<dbReference type="Pfam" id="PF00425">
    <property type="entry name" value="Chorismate_bind"/>
    <property type="match status" value="1"/>
</dbReference>
<dbReference type="HOGENOM" id="CLU_006493_8_4_2"/>
<dbReference type="SUPFAM" id="SSF56322">
    <property type="entry name" value="ADC synthase"/>
    <property type="match status" value="1"/>
</dbReference>
<protein>
    <recommendedName>
        <fullName evidence="3">isochorismate synthase</fullName>
        <ecNumber evidence="3">5.4.4.2</ecNumber>
    </recommendedName>
    <alternativeName>
        <fullName evidence="5">Isochorismate mutase</fullName>
    </alternativeName>
</protein>
<dbReference type="Proteomes" id="UP000001975">
    <property type="component" value="Chromosome"/>
</dbReference>
<dbReference type="AlphaFoldDB" id="Q18J12"/>
<evidence type="ECO:0000256" key="3">
    <source>
        <dbReference type="ARBA" id="ARBA00012824"/>
    </source>
</evidence>
<sequence>MESRQTRLDDVTLVSRSARIPSLSSSVRDIFDIATSPRVVWSAPDETTVLGSGAAATIVATGSDRFESVRDAAESLFSTGDVHAGSEVARPRLFGGFAFHAERADSKPWKQFPNAQFIFPRVQITWSTDTHTETDTADNDSHAWITVNAVDPGATPDAVEYRLSQEIERVKTLESTNNSRSPPGVTCRHRRTSRDAWNRGVTAAINRISADNLQKVVLAQALEVELEETPVLGDIITRLGEHYPSCYRFIIEPVPGTPVDQRIHTDVNAMTTVGSEDIHNTSQSPAFFGATPERLVSVRGRTVETGALAGTTGRGETTAEDEWLAAELARDEKNVHEHELVAETIREQLSPYATAITSDSRRVRKLATVQHLWTPITATLEEDKHALSLVEALHPTPAVGGLPPTTAAETIRETEPFDRGWYAAPVGWIDAAGYGTFVVALRSAVAHDDAATLFAGVGIVADSNPDSEWDEVQLKYRPILDELESNDADDDTINQAQSEISTHTQGTVDDTMNESASTSISTPDTTVPSESNSQSNTTMEPTSDADADADADVDADADTNTNIDDTE</sequence>
<dbReference type="NCBIfam" id="TIGR00543">
    <property type="entry name" value="isochor_syn"/>
    <property type="match status" value="1"/>
</dbReference>
<dbReference type="Gene3D" id="3.60.120.10">
    <property type="entry name" value="Anthranilate synthase"/>
    <property type="match status" value="1"/>
</dbReference>
<dbReference type="PANTHER" id="PTHR42839">
    <property type="entry name" value="ISOCHORISMATE SYNTHASE ENTC"/>
    <property type="match status" value="1"/>
</dbReference>
<reference evidence="8 9" key="1">
    <citation type="journal article" date="2006" name="BMC Genomics">
        <title>The genome of the square archaeon Haloquadratum walsbyi: life at the limits of water activity.</title>
        <authorList>
            <person name="Bolhuis H.H."/>
            <person name="Palm P.P."/>
            <person name="Wende A.W."/>
            <person name="Falb M.M."/>
            <person name="Rampp M.M."/>
            <person name="Rodriguez-Valera F.F."/>
            <person name="Pfeiffer F.F."/>
            <person name="Oesterhelt D.D."/>
        </authorList>
    </citation>
    <scope>NUCLEOTIDE SEQUENCE [LARGE SCALE GENOMIC DNA]</scope>
    <source>
        <strain evidence="9">DSM 16790 / HBSQ001</strain>
    </source>
</reference>
<gene>
    <name evidence="8" type="primary">menF</name>
    <name evidence="8" type="ordered locus">HQ_1872A</name>
</gene>
<proteinExistence type="inferred from homology"/>
<dbReference type="GO" id="GO:0008909">
    <property type="term" value="F:isochorismate synthase activity"/>
    <property type="evidence" value="ECO:0007669"/>
    <property type="project" value="UniProtKB-EC"/>
</dbReference>
<dbReference type="GO" id="GO:0000162">
    <property type="term" value="P:L-tryptophan biosynthetic process"/>
    <property type="evidence" value="ECO:0007669"/>
    <property type="project" value="UniProtKB-UniPathway"/>
</dbReference>
<comment type="similarity">
    <text evidence="2">Belongs to the isochorismate synthase family.</text>
</comment>
<dbReference type="InterPro" id="IPR005801">
    <property type="entry name" value="ADC_synthase"/>
</dbReference>
<dbReference type="PANTHER" id="PTHR42839:SF2">
    <property type="entry name" value="ISOCHORISMATE SYNTHASE ENTC"/>
    <property type="match status" value="1"/>
</dbReference>
<dbReference type="UniPathway" id="UPA00035">
    <property type="reaction ID" value="UER00040"/>
</dbReference>
<evidence type="ECO:0000256" key="2">
    <source>
        <dbReference type="ARBA" id="ARBA00005297"/>
    </source>
</evidence>
<dbReference type="KEGG" id="hwa:HQ_1872A"/>
<evidence type="ECO:0000256" key="1">
    <source>
        <dbReference type="ARBA" id="ARBA00000799"/>
    </source>
</evidence>
<evidence type="ECO:0000256" key="4">
    <source>
        <dbReference type="ARBA" id="ARBA00023235"/>
    </source>
</evidence>
<keyword evidence="4 8" id="KW-0413">Isomerase</keyword>
<evidence type="ECO:0000256" key="6">
    <source>
        <dbReference type="SAM" id="MobiDB-lite"/>
    </source>
</evidence>
<dbReference type="EMBL" id="AM180088">
    <property type="protein sequence ID" value="CAJ52000.2"/>
    <property type="molecule type" value="Genomic_DNA"/>
</dbReference>
<dbReference type="eggNOG" id="arCOG02015">
    <property type="taxonomic scope" value="Archaea"/>
</dbReference>
<dbReference type="InterPro" id="IPR004561">
    <property type="entry name" value="IsoChor_synthase"/>
</dbReference>
<comment type="catalytic activity">
    <reaction evidence="1">
        <text>chorismate = isochorismate</text>
        <dbReference type="Rhea" id="RHEA:18985"/>
        <dbReference type="ChEBI" id="CHEBI:29748"/>
        <dbReference type="ChEBI" id="CHEBI:29780"/>
        <dbReference type="EC" id="5.4.4.2"/>
    </reaction>
</comment>
<dbReference type="InterPro" id="IPR015890">
    <property type="entry name" value="Chorismate_C"/>
</dbReference>
<feature type="compositionally biased region" description="Acidic residues" evidence="6">
    <location>
        <begin position="543"/>
        <end position="557"/>
    </location>
</feature>
<evidence type="ECO:0000256" key="5">
    <source>
        <dbReference type="ARBA" id="ARBA00041564"/>
    </source>
</evidence>
<accession>Q18J12</accession>
<evidence type="ECO:0000259" key="7">
    <source>
        <dbReference type="Pfam" id="PF00425"/>
    </source>
</evidence>
<keyword evidence="9" id="KW-1185">Reference proteome</keyword>
<feature type="compositionally biased region" description="Polar residues" evidence="6">
    <location>
        <begin position="499"/>
        <end position="541"/>
    </location>
</feature>
<feature type="domain" description="Chorismate-utilising enzyme C-terminal" evidence="7">
    <location>
        <begin position="194"/>
        <end position="475"/>
    </location>
</feature>
<name>Q18J12_HALWD</name>
<dbReference type="STRING" id="362976.HQ_1872A"/>